<dbReference type="InterPro" id="IPR007305">
    <property type="entry name" value="Vesicle_transpt_Got1/SFT2"/>
</dbReference>
<name>A0A6A0ACK2_HAELA</name>
<organism evidence="9 10">
    <name type="scientific">Haematococcus lacustris</name>
    <name type="common">Green alga</name>
    <name type="synonym">Haematococcus pluvialis</name>
    <dbReference type="NCBI Taxonomy" id="44745"/>
    <lineage>
        <taxon>Eukaryota</taxon>
        <taxon>Viridiplantae</taxon>
        <taxon>Chlorophyta</taxon>
        <taxon>core chlorophytes</taxon>
        <taxon>Chlorophyceae</taxon>
        <taxon>CS clade</taxon>
        <taxon>Chlamydomonadales</taxon>
        <taxon>Haematococcaceae</taxon>
        <taxon>Haematococcus</taxon>
    </lineage>
</organism>
<dbReference type="GO" id="GO:0015031">
    <property type="term" value="P:protein transport"/>
    <property type="evidence" value="ECO:0007669"/>
    <property type="project" value="UniProtKB-KW"/>
</dbReference>
<dbReference type="Pfam" id="PF04178">
    <property type="entry name" value="Got1"/>
    <property type="match status" value="1"/>
</dbReference>
<evidence type="ECO:0000256" key="3">
    <source>
        <dbReference type="ARBA" id="ARBA00022692"/>
    </source>
</evidence>
<dbReference type="GO" id="GO:0016020">
    <property type="term" value="C:membrane"/>
    <property type="evidence" value="ECO:0007669"/>
    <property type="project" value="UniProtKB-SubCell"/>
</dbReference>
<dbReference type="GO" id="GO:0016192">
    <property type="term" value="P:vesicle-mediated transport"/>
    <property type="evidence" value="ECO:0007669"/>
    <property type="project" value="InterPro"/>
</dbReference>
<feature type="transmembrane region" description="Helical" evidence="8">
    <location>
        <begin position="21"/>
        <end position="39"/>
    </location>
</feature>
<comment type="function">
    <text evidence="8">May be involved in fusion of retrograde transport vesicles derived from an endocytic compartment with the Golgi complex.</text>
</comment>
<dbReference type="PANTHER" id="PTHR23137">
    <property type="entry name" value="VESICLE TRANSPORT PROTEIN-RELATED"/>
    <property type="match status" value="1"/>
</dbReference>
<evidence type="ECO:0000256" key="4">
    <source>
        <dbReference type="ARBA" id="ARBA00022927"/>
    </source>
</evidence>
<sequence>MVGFAQLRGWRQQLKHMMSQERLLFSCAYMGSIVATLYVALVMHSYLLCVICSGLQVVTLLYYLMSYFPGGTQGVKLLLGLFSQAVMSCFGNVQRMLLK</sequence>
<comment type="similarity">
    <text evidence="7 8">Belongs to the SFT2 family.</text>
</comment>
<evidence type="ECO:0000256" key="5">
    <source>
        <dbReference type="ARBA" id="ARBA00022989"/>
    </source>
</evidence>
<dbReference type="GO" id="GO:0012505">
    <property type="term" value="C:endomembrane system"/>
    <property type="evidence" value="ECO:0007669"/>
    <property type="project" value="UniProtKB-ARBA"/>
</dbReference>
<protein>
    <recommendedName>
        <fullName evidence="8">Vesicle transport protein</fullName>
    </recommendedName>
</protein>
<keyword evidence="4 8" id="KW-0653">Protein transport</keyword>
<dbReference type="InterPro" id="IPR011691">
    <property type="entry name" value="Vesicle_transpt_SFT2"/>
</dbReference>
<comment type="subcellular location">
    <subcellularLocation>
        <location evidence="1 8">Membrane</location>
        <topology evidence="1 8">Multi-pass membrane protein</topology>
    </subcellularLocation>
</comment>
<evidence type="ECO:0000313" key="10">
    <source>
        <dbReference type="Proteomes" id="UP000485058"/>
    </source>
</evidence>
<keyword evidence="10" id="KW-1185">Reference proteome</keyword>
<accession>A0A6A0ACK2</accession>
<dbReference type="GO" id="GO:0005737">
    <property type="term" value="C:cytoplasm"/>
    <property type="evidence" value="ECO:0007669"/>
    <property type="project" value="UniProtKB-ARBA"/>
</dbReference>
<evidence type="ECO:0000256" key="7">
    <source>
        <dbReference type="ARBA" id="ARBA00025800"/>
    </source>
</evidence>
<evidence type="ECO:0000256" key="1">
    <source>
        <dbReference type="ARBA" id="ARBA00004141"/>
    </source>
</evidence>
<evidence type="ECO:0000256" key="2">
    <source>
        <dbReference type="ARBA" id="ARBA00022448"/>
    </source>
</evidence>
<evidence type="ECO:0000256" key="8">
    <source>
        <dbReference type="RuleBase" id="RU363111"/>
    </source>
</evidence>
<dbReference type="PANTHER" id="PTHR23137:SF36">
    <property type="entry name" value="VESICLE TRANSPORT PROTEIN SFT2C"/>
    <property type="match status" value="1"/>
</dbReference>
<dbReference type="AlphaFoldDB" id="A0A6A0ACK2"/>
<dbReference type="EMBL" id="BLLF01004650">
    <property type="protein sequence ID" value="GFH30011.1"/>
    <property type="molecule type" value="Genomic_DNA"/>
</dbReference>
<feature type="transmembrane region" description="Helical" evidence="8">
    <location>
        <begin position="45"/>
        <end position="65"/>
    </location>
</feature>
<keyword evidence="2 8" id="KW-0813">Transport</keyword>
<reference evidence="9 10" key="1">
    <citation type="submission" date="2020-02" db="EMBL/GenBank/DDBJ databases">
        <title>Draft genome sequence of Haematococcus lacustris strain NIES-144.</title>
        <authorList>
            <person name="Morimoto D."/>
            <person name="Nakagawa S."/>
            <person name="Yoshida T."/>
            <person name="Sawayama S."/>
        </authorList>
    </citation>
    <scope>NUCLEOTIDE SEQUENCE [LARGE SCALE GENOMIC DNA]</scope>
    <source>
        <strain evidence="9 10">NIES-144</strain>
    </source>
</reference>
<dbReference type="Proteomes" id="UP000485058">
    <property type="component" value="Unassembled WGS sequence"/>
</dbReference>
<evidence type="ECO:0000313" key="9">
    <source>
        <dbReference type="EMBL" id="GFH30011.1"/>
    </source>
</evidence>
<keyword evidence="3 8" id="KW-0812">Transmembrane</keyword>
<keyword evidence="5 8" id="KW-1133">Transmembrane helix</keyword>
<comment type="caution">
    <text evidence="9">The sequence shown here is derived from an EMBL/GenBank/DDBJ whole genome shotgun (WGS) entry which is preliminary data.</text>
</comment>
<gene>
    <name evidence="9" type="ORF">HaLaN_28779</name>
</gene>
<keyword evidence="6 8" id="KW-0472">Membrane</keyword>
<evidence type="ECO:0000256" key="6">
    <source>
        <dbReference type="ARBA" id="ARBA00023136"/>
    </source>
</evidence>
<comment type="caution">
    <text evidence="8">Lacks conserved residue(s) required for the propagation of feature annotation.</text>
</comment>
<proteinExistence type="inferred from homology"/>